<comment type="caution">
    <text evidence="2">The sequence shown here is derived from an EMBL/GenBank/DDBJ whole genome shotgun (WGS) entry which is preliminary data.</text>
</comment>
<accession>A0AAW1ZIJ9</accession>
<dbReference type="Proteomes" id="UP001479290">
    <property type="component" value="Unassembled WGS sequence"/>
</dbReference>
<evidence type="ECO:0000256" key="1">
    <source>
        <dbReference type="SAM" id="MobiDB-lite"/>
    </source>
</evidence>
<organism evidence="2 3">
    <name type="scientific">Culter alburnus</name>
    <name type="common">Topmouth culter</name>
    <dbReference type="NCBI Taxonomy" id="194366"/>
    <lineage>
        <taxon>Eukaryota</taxon>
        <taxon>Metazoa</taxon>
        <taxon>Chordata</taxon>
        <taxon>Craniata</taxon>
        <taxon>Vertebrata</taxon>
        <taxon>Euteleostomi</taxon>
        <taxon>Actinopterygii</taxon>
        <taxon>Neopterygii</taxon>
        <taxon>Teleostei</taxon>
        <taxon>Ostariophysi</taxon>
        <taxon>Cypriniformes</taxon>
        <taxon>Xenocyprididae</taxon>
        <taxon>Xenocypridinae</taxon>
        <taxon>Culter</taxon>
    </lineage>
</organism>
<dbReference type="AlphaFoldDB" id="A0AAW1ZIJ9"/>
<gene>
    <name evidence="2" type="ORF">ABG768_008328</name>
</gene>
<proteinExistence type="predicted"/>
<name>A0AAW1ZIJ9_CULAL</name>
<feature type="region of interest" description="Disordered" evidence="1">
    <location>
        <begin position="77"/>
        <end position="97"/>
    </location>
</feature>
<evidence type="ECO:0000313" key="2">
    <source>
        <dbReference type="EMBL" id="KAK9960473.1"/>
    </source>
</evidence>
<sequence length="97" mass="10664">MDMKDGLNRSEECSCRGANGNVCARSREREGGCIIRAQQMWPAAIRLRERAMSSAVPASATSAPSGEIHLHNLCQQVPNAPKNEGGREERREKTLTK</sequence>
<dbReference type="EMBL" id="JAWDJR010000016">
    <property type="protein sequence ID" value="KAK9960473.1"/>
    <property type="molecule type" value="Genomic_DNA"/>
</dbReference>
<protein>
    <submittedName>
        <fullName evidence="2">Uncharacterized protein</fullName>
    </submittedName>
</protein>
<feature type="compositionally biased region" description="Basic and acidic residues" evidence="1">
    <location>
        <begin position="84"/>
        <end position="97"/>
    </location>
</feature>
<keyword evidence="3" id="KW-1185">Reference proteome</keyword>
<reference evidence="2 3" key="1">
    <citation type="submission" date="2024-05" db="EMBL/GenBank/DDBJ databases">
        <title>A high-quality chromosomal-level genome assembly of Topmouth culter (Culter alburnus).</title>
        <authorList>
            <person name="Zhao H."/>
        </authorList>
    </citation>
    <scope>NUCLEOTIDE SEQUENCE [LARGE SCALE GENOMIC DNA]</scope>
    <source>
        <strain evidence="2">CATC2023</strain>
        <tissue evidence="2">Muscle</tissue>
    </source>
</reference>
<evidence type="ECO:0000313" key="3">
    <source>
        <dbReference type="Proteomes" id="UP001479290"/>
    </source>
</evidence>